<evidence type="ECO:0000313" key="1">
    <source>
        <dbReference type="EMBL" id="CBJ28953.1"/>
    </source>
</evidence>
<dbReference type="AlphaFoldDB" id="D7FJ43"/>
<dbReference type="InParanoid" id="D7FJ43"/>
<accession>D7FJ43</accession>
<keyword evidence="2" id="KW-1185">Reference proteome</keyword>
<proteinExistence type="predicted"/>
<protein>
    <submittedName>
        <fullName evidence="1">Uncharacterized protein</fullName>
    </submittedName>
</protein>
<name>D7FJ43_ECTSI</name>
<dbReference type="EMBL" id="FN649729">
    <property type="protein sequence ID" value="CBJ28953.1"/>
    <property type="molecule type" value="Genomic_DNA"/>
</dbReference>
<gene>
    <name evidence="1" type="ORF">Esi_0127_0020</name>
</gene>
<reference evidence="1 2" key="1">
    <citation type="journal article" date="2010" name="Nature">
        <title>The Ectocarpus genome and the independent evolution of multicellularity in brown algae.</title>
        <authorList>
            <person name="Cock J.M."/>
            <person name="Sterck L."/>
            <person name="Rouze P."/>
            <person name="Scornet D."/>
            <person name="Allen A.E."/>
            <person name="Amoutzias G."/>
            <person name="Anthouard V."/>
            <person name="Artiguenave F."/>
            <person name="Aury J.M."/>
            <person name="Badger J.H."/>
            <person name="Beszteri B."/>
            <person name="Billiau K."/>
            <person name="Bonnet E."/>
            <person name="Bothwell J.H."/>
            <person name="Bowler C."/>
            <person name="Boyen C."/>
            <person name="Brownlee C."/>
            <person name="Carrano C.J."/>
            <person name="Charrier B."/>
            <person name="Cho G.Y."/>
            <person name="Coelho S.M."/>
            <person name="Collen J."/>
            <person name="Corre E."/>
            <person name="Da Silva C."/>
            <person name="Delage L."/>
            <person name="Delaroque N."/>
            <person name="Dittami S.M."/>
            <person name="Doulbeau S."/>
            <person name="Elias M."/>
            <person name="Farnham G."/>
            <person name="Gachon C.M."/>
            <person name="Gschloessl B."/>
            <person name="Heesch S."/>
            <person name="Jabbari K."/>
            <person name="Jubin C."/>
            <person name="Kawai H."/>
            <person name="Kimura K."/>
            <person name="Kloareg B."/>
            <person name="Kupper F.C."/>
            <person name="Lang D."/>
            <person name="Le Bail A."/>
            <person name="Leblanc C."/>
            <person name="Lerouge P."/>
            <person name="Lohr M."/>
            <person name="Lopez P.J."/>
            <person name="Martens C."/>
            <person name="Maumus F."/>
            <person name="Michel G."/>
            <person name="Miranda-Saavedra D."/>
            <person name="Morales J."/>
            <person name="Moreau H."/>
            <person name="Motomura T."/>
            <person name="Nagasato C."/>
            <person name="Napoli C.A."/>
            <person name="Nelson D.R."/>
            <person name="Nyvall-Collen P."/>
            <person name="Peters A.F."/>
            <person name="Pommier C."/>
            <person name="Potin P."/>
            <person name="Poulain J."/>
            <person name="Quesneville H."/>
            <person name="Read B."/>
            <person name="Rensing S.A."/>
            <person name="Ritter A."/>
            <person name="Rousvoal S."/>
            <person name="Samanta M."/>
            <person name="Samson G."/>
            <person name="Schroeder D.C."/>
            <person name="Segurens B."/>
            <person name="Strittmatter M."/>
            <person name="Tonon T."/>
            <person name="Tregear J.W."/>
            <person name="Valentin K."/>
            <person name="von Dassow P."/>
            <person name="Yamagishi T."/>
            <person name="Van de Peer Y."/>
            <person name="Wincker P."/>
        </authorList>
    </citation>
    <scope>NUCLEOTIDE SEQUENCE [LARGE SCALE GENOMIC DNA]</scope>
    <source>
        <strain evidence="2">Ec32 / CCAP1310/4</strain>
    </source>
</reference>
<dbReference type="Proteomes" id="UP000002630">
    <property type="component" value="Linkage Group LG04"/>
</dbReference>
<dbReference type="EMBL" id="FN647916">
    <property type="protein sequence ID" value="CBJ28953.1"/>
    <property type="molecule type" value="Genomic_DNA"/>
</dbReference>
<organism evidence="1 2">
    <name type="scientific">Ectocarpus siliculosus</name>
    <name type="common">Brown alga</name>
    <name type="synonym">Conferva siliculosa</name>
    <dbReference type="NCBI Taxonomy" id="2880"/>
    <lineage>
        <taxon>Eukaryota</taxon>
        <taxon>Sar</taxon>
        <taxon>Stramenopiles</taxon>
        <taxon>Ochrophyta</taxon>
        <taxon>PX clade</taxon>
        <taxon>Phaeophyceae</taxon>
        <taxon>Ectocarpales</taxon>
        <taxon>Ectocarpaceae</taxon>
        <taxon>Ectocarpus</taxon>
    </lineage>
</organism>
<sequence length="54" mass="5407">MDSVAHQPRALSTVTGTAGEIQLGSVEGGGEGNGASRYTFTPLARGFLCPVQGG</sequence>
<evidence type="ECO:0000313" key="2">
    <source>
        <dbReference type="Proteomes" id="UP000002630"/>
    </source>
</evidence>